<evidence type="ECO:0000256" key="1">
    <source>
        <dbReference type="ARBA" id="ARBA00022450"/>
    </source>
</evidence>
<dbReference type="SMART" id="SM00827">
    <property type="entry name" value="PKS_AT"/>
    <property type="match status" value="1"/>
</dbReference>
<dbReference type="CDD" id="cd05195">
    <property type="entry name" value="enoyl_red"/>
    <property type="match status" value="1"/>
</dbReference>
<dbReference type="InterPro" id="IPR014030">
    <property type="entry name" value="Ketoacyl_synth_N"/>
</dbReference>
<evidence type="ECO:0000259" key="10">
    <source>
        <dbReference type="PROSITE" id="PS52019"/>
    </source>
</evidence>
<keyword evidence="3 11" id="KW-0808">Transferase</keyword>
<evidence type="ECO:0000256" key="6">
    <source>
        <dbReference type="PROSITE-ProRule" id="PRU01363"/>
    </source>
</evidence>
<feature type="region of interest" description="C-terminal hotdog fold" evidence="6">
    <location>
        <begin position="1076"/>
        <end position="1222"/>
    </location>
</feature>
<dbReference type="SMART" id="SM00823">
    <property type="entry name" value="PKS_PP"/>
    <property type="match status" value="2"/>
</dbReference>
<feature type="region of interest" description="N-terminal hotdog fold" evidence="6">
    <location>
        <begin position="939"/>
        <end position="1061"/>
    </location>
</feature>
<dbReference type="Gene3D" id="3.40.50.11460">
    <property type="match status" value="1"/>
</dbReference>
<dbReference type="InterPro" id="IPR020806">
    <property type="entry name" value="PKS_PP-bd"/>
</dbReference>
<dbReference type="InterPro" id="IPR016035">
    <property type="entry name" value="Acyl_Trfase/lysoPLipase"/>
</dbReference>
<dbReference type="InterPro" id="IPR050091">
    <property type="entry name" value="PKS_NRPS_Biosynth_Enz"/>
</dbReference>
<dbReference type="InterPro" id="IPR020843">
    <property type="entry name" value="ER"/>
</dbReference>
<dbReference type="FunFam" id="3.40.47.10:FF:000019">
    <property type="entry name" value="Polyketide synthase type I"/>
    <property type="match status" value="1"/>
</dbReference>
<evidence type="ECO:0000313" key="12">
    <source>
        <dbReference type="Proteomes" id="UP000316628"/>
    </source>
</evidence>
<dbReference type="SUPFAM" id="SSF50129">
    <property type="entry name" value="GroES-like"/>
    <property type="match status" value="1"/>
</dbReference>
<dbReference type="Gene3D" id="1.10.1200.10">
    <property type="entry name" value="ACP-like"/>
    <property type="match status" value="2"/>
</dbReference>
<dbReference type="GO" id="GO:0016491">
    <property type="term" value="F:oxidoreductase activity"/>
    <property type="evidence" value="ECO:0007669"/>
    <property type="project" value="InterPro"/>
</dbReference>
<organism evidence="11 12">
    <name type="scientific">Saccharothrix saharensis</name>
    <dbReference type="NCBI Taxonomy" id="571190"/>
    <lineage>
        <taxon>Bacteria</taxon>
        <taxon>Bacillati</taxon>
        <taxon>Actinomycetota</taxon>
        <taxon>Actinomycetes</taxon>
        <taxon>Pseudonocardiales</taxon>
        <taxon>Pseudonocardiaceae</taxon>
        <taxon>Saccharothrix</taxon>
    </lineage>
</organism>
<dbReference type="InterPro" id="IPR049552">
    <property type="entry name" value="PKS_DH_N"/>
</dbReference>
<dbReference type="Pfam" id="PF02801">
    <property type="entry name" value="Ketoacyl-synt_C"/>
    <property type="match status" value="1"/>
</dbReference>
<dbReference type="InterPro" id="IPR020807">
    <property type="entry name" value="PKS_DH"/>
</dbReference>
<feature type="region of interest" description="Disordered" evidence="7">
    <location>
        <begin position="2182"/>
        <end position="2207"/>
    </location>
</feature>
<dbReference type="InterPro" id="IPR055123">
    <property type="entry name" value="SpnB-like_Rossmann"/>
</dbReference>
<protein>
    <submittedName>
        <fullName evidence="11">Acyl transferase domain-containing protein</fullName>
    </submittedName>
</protein>
<dbReference type="SMART" id="SM00825">
    <property type="entry name" value="PKS_KS"/>
    <property type="match status" value="1"/>
</dbReference>
<dbReference type="Gene3D" id="3.40.366.10">
    <property type="entry name" value="Malonyl-Coenzyme A Acyl Carrier Protein, domain 2"/>
    <property type="match status" value="1"/>
</dbReference>
<name>A0A543J979_9PSEU</name>
<feature type="active site" description="Proton donor; for dehydratase activity" evidence="6">
    <location>
        <position position="1137"/>
    </location>
</feature>
<evidence type="ECO:0000313" key="11">
    <source>
        <dbReference type="EMBL" id="TQM79393.1"/>
    </source>
</evidence>
<dbReference type="InterPro" id="IPR009081">
    <property type="entry name" value="PP-bd_ACP"/>
</dbReference>
<feature type="region of interest" description="Disordered" evidence="7">
    <location>
        <begin position="912"/>
        <end position="934"/>
    </location>
</feature>
<dbReference type="PROSITE" id="PS00606">
    <property type="entry name" value="KS3_1"/>
    <property type="match status" value="1"/>
</dbReference>
<dbReference type="SUPFAM" id="SSF55048">
    <property type="entry name" value="Probable ACP-binding domain of malonyl-CoA ACP transacylase"/>
    <property type="match status" value="1"/>
</dbReference>
<dbReference type="InterPro" id="IPR036291">
    <property type="entry name" value="NAD(P)-bd_dom_sf"/>
</dbReference>
<dbReference type="GO" id="GO:0004312">
    <property type="term" value="F:fatty acid synthase activity"/>
    <property type="evidence" value="ECO:0007669"/>
    <property type="project" value="TreeGrafter"/>
</dbReference>
<keyword evidence="1" id="KW-0596">Phosphopantetheine</keyword>
<dbReference type="Pfam" id="PF00698">
    <property type="entry name" value="Acyl_transf_1"/>
    <property type="match status" value="1"/>
</dbReference>
<feature type="active site" description="Proton acceptor; for dehydratase activity" evidence="6">
    <location>
        <position position="970"/>
    </location>
</feature>
<dbReference type="InterPro" id="IPR020841">
    <property type="entry name" value="PKS_Beta-ketoAc_synthase_dom"/>
</dbReference>
<dbReference type="SUPFAM" id="SSF47336">
    <property type="entry name" value="ACP-like"/>
    <property type="match status" value="2"/>
</dbReference>
<dbReference type="SUPFAM" id="SSF53901">
    <property type="entry name" value="Thiolase-like"/>
    <property type="match status" value="1"/>
</dbReference>
<dbReference type="Gene3D" id="3.90.180.10">
    <property type="entry name" value="Medium-chain alcohol dehydrogenases, catalytic domain"/>
    <property type="match status" value="1"/>
</dbReference>
<dbReference type="Pfam" id="PF16197">
    <property type="entry name" value="KAsynt_C_assoc"/>
    <property type="match status" value="1"/>
</dbReference>
<dbReference type="PROSITE" id="PS52004">
    <property type="entry name" value="KS3_2"/>
    <property type="match status" value="1"/>
</dbReference>
<feature type="compositionally biased region" description="Basic and acidic residues" evidence="7">
    <location>
        <begin position="1235"/>
        <end position="1245"/>
    </location>
</feature>
<evidence type="ECO:0000259" key="9">
    <source>
        <dbReference type="PROSITE" id="PS52004"/>
    </source>
</evidence>
<keyword evidence="2" id="KW-0597">Phosphoprotein</keyword>
<dbReference type="Proteomes" id="UP000316628">
    <property type="component" value="Unassembled WGS sequence"/>
</dbReference>
<comment type="caution">
    <text evidence="11">The sequence shown here is derived from an EMBL/GenBank/DDBJ whole genome shotgun (WGS) entry which is preliminary data.</text>
</comment>
<dbReference type="Gene3D" id="3.10.129.110">
    <property type="entry name" value="Polyketide synthase dehydratase"/>
    <property type="match status" value="1"/>
</dbReference>
<dbReference type="Pfam" id="PF14765">
    <property type="entry name" value="PS-DH"/>
    <property type="match status" value="1"/>
</dbReference>
<reference evidence="11 12" key="1">
    <citation type="submission" date="2019-06" db="EMBL/GenBank/DDBJ databases">
        <title>Sequencing the genomes of 1000 actinobacteria strains.</title>
        <authorList>
            <person name="Klenk H.-P."/>
        </authorList>
    </citation>
    <scope>NUCLEOTIDE SEQUENCE [LARGE SCALE GENOMIC DNA]</scope>
    <source>
        <strain evidence="11 12">DSM 45456</strain>
    </source>
</reference>
<dbReference type="Gene3D" id="3.30.70.3290">
    <property type="match status" value="1"/>
</dbReference>
<gene>
    <name evidence="11" type="ORF">FHX81_1700</name>
</gene>
<keyword evidence="5" id="KW-0012">Acyltransferase</keyword>
<dbReference type="InterPro" id="IPR049900">
    <property type="entry name" value="PKS_mFAS_DH"/>
</dbReference>
<dbReference type="InterPro" id="IPR011032">
    <property type="entry name" value="GroES-like_sf"/>
</dbReference>
<dbReference type="SUPFAM" id="SSF51735">
    <property type="entry name" value="NAD(P)-binding Rossmann-fold domains"/>
    <property type="match status" value="3"/>
</dbReference>
<dbReference type="CDD" id="cd00833">
    <property type="entry name" value="PKS"/>
    <property type="match status" value="1"/>
</dbReference>
<dbReference type="Gene3D" id="3.40.47.10">
    <property type="match status" value="1"/>
</dbReference>
<dbReference type="InterPro" id="IPR016039">
    <property type="entry name" value="Thiolase-like"/>
</dbReference>
<dbReference type="InterPro" id="IPR001227">
    <property type="entry name" value="Ac_transferase_dom_sf"/>
</dbReference>
<dbReference type="Gene3D" id="3.40.50.720">
    <property type="entry name" value="NAD(P)-binding Rossmann-like Domain"/>
    <property type="match status" value="2"/>
</dbReference>
<feature type="domain" description="PKS/mFAS DH" evidence="10">
    <location>
        <begin position="939"/>
        <end position="1222"/>
    </location>
</feature>
<feature type="region of interest" description="Disordered" evidence="7">
    <location>
        <begin position="1226"/>
        <end position="1246"/>
    </location>
</feature>
<dbReference type="Pfam" id="PF08659">
    <property type="entry name" value="KR"/>
    <property type="match status" value="1"/>
</dbReference>
<evidence type="ECO:0000259" key="8">
    <source>
        <dbReference type="PROSITE" id="PS50075"/>
    </source>
</evidence>
<dbReference type="InterPro" id="IPR032821">
    <property type="entry name" value="PKS_assoc"/>
</dbReference>
<dbReference type="RefSeq" id="WP_141976664.1">
    <property type="nucleotide sequence ID" value="NZ_VFPP01000001.1"/>
</dbReference>
<dbReference type="PANTHER" id="PTHR43775">
    <property type="entry name" value="FATTY ACID SYNTHASE"/>
    <property type="match status" value="1"/>
</dbReference>
<dbReference type="Pfam" id="PF22953">
    <property type="entry name" value="SpnB_Rossmann"/>
    <property type="match status" value="1"/>
</dbReference>
<dbReference type="InterPro" id="IPR014031">
    <property type="entry name" value="Ketoacyl_synth_C"/>
</dbReference>
<accession>A0A543J979</accession>
<evidence type="ECO:0000256" key="7">
    <source>
        <dbReference type="SAM" id="MobiDB-lite"/>
    </source>
</evidence>
<feature type="domain" description="Ketosynthase family 3 (KS3)" evidence="9">
    <location>
        <begin position="21"/>
        <end position="447"/>
    </location>
</feature>
<dbReference type="SMART" id="SM00826">
    <property type="entry name" value="PKS_DH"/>
    <property type="match status" value="1"/>
</dbReference>
<dbReference type="SMART" id="SM00822">
    <property type="entry name" value="PKS_KR"/>
    <property type="match status" value="1"/>
</dbReference>
<dbReference type="PROSITE" id="PS52019">
    <property type="entry name" value="PKS_MFAS_DH"/>
    <property type="match status" value="1"/>
</dbReference>
<keyword evidence="4" id="KW-0511">Multifunctional enzyme</keyword>
<dbReference type="GO" id="GO:0004315">
    <property type="term" value="F:3-oxoacyl-[acyl-carrier-protein] synthase activity"/>
    <property type="evidence" value="ECO:0007669"/>
    <property type="project" value="InterPro"/>
</dbReference>
<dbReference type="InterPro" id="IPR018201">
    <property type="entry name" value="Ketoacyl_synth_AS"/>
</dbReference>
<evidence type="ECO:0000256" key="4">
    <source>
        <dbReference type="ARBA" id="ARBA00023268"/>
    </source>
</evidence>
<dbReference type="InterPro" id="IPR036736">
    <property type="entry name" value="ACP-like_sf"/>
</dbReference>
<dbReference type="InterPro" id="IPR013968">
    <property type="entry name" value="PKS_KR"/>
</dbReference>
<evidence type="ECO:0000256" key="3">
    <source>
        <dbReference type="ARBA" id="ARBA00022679"/>
    </source>
</evidence>
<keyword evidence="12" id="KW-1185">Reference proteome</keyword>
<dbReference type="InterPro" id="IPR014043">
    <property type="entry name" value="Acyl_transferase_dom"/>
</dbReference>
<proteinExistence type="predicted"/>
<dbReference type="GO" id="GO:0031177">
    <property type="term" value="F:phosphopantetheine binding"/>
    <property type="evidence" value="ECO:0007669"/>
    <property type="project" value="InterPro"/>
</dbReference>
<dbReference type="GO" id="GO:0006633">
    <property type="term" value="P:fatty acid biosynthetic process"/>
    <property type="evidence" value="ECO:0007669"/>
    <property type="project" value="InterPro"/>
</dbReference>
<evidence type="ECO:0000256" key="5">
    <source>
        <dbReference type="ARBA" id="ARBA00023315"/>
    </source>
</evidence>
<dbReference type="InterPro" id="IPR016036">
    <property type="entry name" value="Malonyl_transacylase_ACP-bd"/>
</dbReference>
<dbReference type="SMART" id="SM01294">
    <property type="entry name" value="PKS_PP_betabranch"/>
    <property type="match status" value="1"/>
</dbReference>
<feature type="domain" description="Carrier" evidence="8">
    <location>
        <begin position="2102"/>
        <end position="2179"/>
    </location>
</feature>
<dbReference type="InterPro" id="IPR057326">
    <property type="entry name" value="KR_dom"/>
</dbReference>
<dbReference type="SMART" id="SM00829">
    <property type="entry name" value="PKS_ER"/>
    <property type="match status" value="1"/>
</dbReference>
<feature type="region of interest" description="Disordered" evidence="7">
    <location>
        <begin position="1756"/>
        <end position="1777"/>
    </location>
</feature>
<dbReference type="Pfam" id="PF00550">
    <property type="entry name" value="PP-binding"/>
    <property type="match status" value="2"/>
</dbReference>
<dbReference type="Pfam" id="PF00109">
    <property type="entry name" value="ketoacyl-synt"/>
    <property type="match status" value="1"/>
</dbReference>
<dbReference type="InterPro" id="IPR042104">
    <property type="entry name" value="PKS_dehydratase_sf"/>
</dbReference>
<dbReference type="Pfam" id="PF21089">
    <property type="entry name" value="PKS_DH_N"/>
    <property type="match status" value="1"/>
</dbReference>
<dbReference type="Pfam" id="PF13602">
    <property type="entry name" value="ADH_zinc_N_2"/>
    <property type="match status" value="1"/>
</dbReference>
<sequence>MRIKPGADTEHVTVGVATPQAEPIAVIGMAGRFPGAHDLDTYWANLCAGVDAITEIPPDRYDIDAIFESPPSSPGRTSSRWGGFLDRIDQFDTRFFGISPREASRMDPQQRLLLEVGYEAIEDAGQSVDDIAGSNAGTFIGQLGGDYWHLQYRTPEQLEFYGLTGAAARAMTSGRLAFAFDLRGPSMTVDTACSSSLTAVHLAVQTIRAGECELALAGASNLVLLPEEGTVYSGARMLADDGRCKFGDASADGFVRSDGVGMVVLKPLRLARRDGDRVRAVILGSAVGNDGQSSGYLVTPGVDGQRRVIERAHRQAGVASGDLDYLEAHGTGTKVGDAVELEVFGSVLGSGRPLDQPCLVGSVKTNIGHAEAAAGMAGLIKAILVLQHGVVPPNLHQHSPNPAIPWDALPIRLPRELVPLPDRGRPPLAGVSSFGLTGTNAHVVLTTDHPGVGEPAAPDEPAPALSAQLLTLSGNTPEARDALARSYLDFLASPTADAQWWRNVAHSAASRRTHHDSRLAVVADSPAEAAAALRDFLDAGAAPGVSAGDSIDEARPRIAFVFPGQGSQWIGMGRELLDTEPVFLDALRGCDQVIAAENGWSVIDLLRGQDTDRFAELDVIQPTLWAMEVALAALWRSWGIEPDVVLGHSMGESAAAVVAGALSLADAGAVICRRSRVAKRRSGHGTMAWVELSATDAAQAIAGHEHEVSIAAANSPTSTLLSGDREALAAILAELDRREVFNRWINVDFASHGPQMDEILDDLRAELAGIRPRPGTIPIHSTLLNDVVDGSQLDAHYWARNIREPVDFVGSVTAELAAGPIVFIEVSPHPVLVSSIDTTIRAVGGEGAAAPSLRREERERATMLATLGVLYTRGVRIDWAAVTGGGHFVDLPRYPWQRDSYWFEPRDAEPVPRSAPAAKAPAVPASPTASPPSAVHVRHPLLGAEVSAPHGVRAWEGSVDLADHPYLADHQVQGVAVFPGTGYVELAAAAAREVLGDVPVAVGEVTYREAIFLDRSQPTSIRTTLDTIGARLQLRVHSRAGEDGPWTLNGEAVIDRTAPTPPARTADVAALRARCSRHQDAEEFYARHAARGNQWIGSFRGVREVWIGRDEALAALSAPHALLAAFERHRFHPALLDAAAHMLVAARPDVVEGEDGAFVLGGIDRVLLHRGPGTDLWSHAVLRPEARADSFTGDIRVFDTTGALVAELLGLRLQYLLGTAPAPLTAQATRPAQPADRRRSPHEPATHGAWLHDLTWIPVARSVATGTPASSGAWLVLTDSGPVGRAVVQRLRDRGRRVFVATAAATRATAGTDRYRVDPGSRDDLLYLLREVGAEARIDGIVHLWSLDATPPHDAVDAEVQRAQLLACHSVAALVQALDAAAPANDPRLWMVTGSAQAVLPTDRVHTPFQATTWGLGRTLAAEHPASRPSLIDLDRQPASLRSAVEHMLRDDEEDQVAFRDGTLFAARLVRRAPDRSPTPVTAPEVGEIAISVTHVGLASMDSPAGTPPVPVEAAVHDVVGVVEQVGPEVRDFRIGDQVVTLAEGALTGRVVVPAAIAAHKPDGLSGAEAATIPHAFLSAHHALVTLAGLEPDEHVVVHHADGHTGTAVAQIARALAAEVHAITANADAGPGNTYDAVLTASAGEGADVVVQPPHGPSLRESLPVLAPAGRYVAFGRSGSAMEPEVFERNLSIHAVDIDALLRRRPARLGHSLRQVCLMFDQGLLRPLPHRLLTDVTAAHLAGSQRATAKVVVELREQQRPSSGTAPHERTAPPLRSDGTYLITGGLGGIGARLAGWLVDNGARHLLLTGRTQLPPVDTWDRLDEHDPRTAGTAVLSDLASRGADVEYAAVDVADVDAMRVVLDERARSGLPTLRGVFHAAGSVDYTPVRDLRPEDITSVTRSKVDGGWALHQLTRERELDHFVLFSSAAAILGSPLLGSYAAGNAFLDALAHQRMKDGLPATAVNWGFWSTVGMMARKEREDHRVVLPRGMAKFSPDEAFEILGDLLDAADAPVGTVVLPVEWQEWARSYPRAASAPLLRLVLGNQPANTPAPRVDVPSVRLAAMPGARVVTGTPEPPPVTATPPAAVVTVVEQPTSDLPIASEAVQQRLVALAAEVLGLRADRVSAGTALKKMGMDSLMAMEFRTRIEREFGVKIPPAKLLSGGSITRIGQILGELGVSDASSAEPTPAGTPAHTTAPDPDPKPVAVTTVVTPPAVVAVIPNPVVDADVQQRLIGLAADVLGLRADRVSAGTALKKMGMDSLMAMEFRTRIEREFGVKIPPAKLLSGGSITKIAEIVDEQSSTMSLPGGQAR</sequence>
<feature type="compositionally biased region" description="Low complexity" evidence="7">
    <location>
        <begin position="2186"/>
        <end position="2207"/>
    </location>
</feature>
<dbReference type="OrthoDB" id="9778690at2"/>
<dbReference type="SUPFAM" id="SSF52151">
    <property type="entry name" value="FabD/lysophospholipase-like"/>
    <property type="match status" value="1"/>
</dbReference>
<feature type="domain" description="Carrier" evidence="8">
    <location>
        <begin position="2229"/>
        <end position="2303"/>
    </location>
</feature>
<dbReference type="EMBL" id="VFPP01000001">
    <property type="protein sequence ID" value="TQM79393.1"/>
    <property type="molecule type" value="Genomic_DNA"/>
</dbReference>
<dbReference type="PROSITE" id="PS50075">
    <property type="entry name" value="CARRIER"/>
    <property type="match status" value="2"/>
</dbReference>
<evidence type="ECO:0000256" key="2">
    <source>
        <dbReference type="ARBA" id="ARBA00022553"/>
    </source>
</evidence>
<dbReference type="PANTHER" id="PTHR43775:SF37">
    <property type="entry name" value="SI:DKEY-61P9.11"/>
    <property type="match status" value="1"/>
</dbReference>
<dbReference type="FunFam" id="3.40.366.10:FF:000002">
    <property type="entry name" value="Probable polyketide synthase 2"/>
    <property type="match status" value="1"/>
</dbReference>
<dbReference type="InterPro" id="IPR049551">
    <property type="entry name" value="PKS_DH_C"/>
</dbReference>